<keyword evidence="2" id="KW-1185">Reference proteome</keyword>
<gene>
    <name evidence="1" type="ORF">SAMN05444352_1142</name>
</gene>
<dbReference type="STRING" id="1215104.GCA_000730585_03315"/>
<name>A0A239GVZ8_9PSED</name>
<dbReference type="Proteomes" id="UP000198407">
    <property type="component" value="Unassembled WGS sequence"/>
</dbReference>
<evidence type="ECO:0000313" key="2">
    <source>
        <dbReference type="Proteomes" id="UP000198407"/>
    </source>
</evidence>
<dbReference type="RefSeq" id="WP_052419418.1">
    <property type="nucleotide sequence ID" value="NZ_FZOL01000014.1"/>
</dbReference>
<dbReference type="EMBL" id="FZOL01000014">
    <property type="protein sequence ID" value="SNS73379.1"/>
    <property type="molecule type" value="Genomic_DNA"/>
</dbReference>
<dbReference type="AlphaFoldDB" id="A0A239GVZ8"/>
<proteinExistence type="predicted"/>
<evidence type="ECO:0000313" key="1">
    <source>
        <dbReference type="EMBL" id="SNS73379.1"/>
    </source>
</evidence>
<organism evidence="1 2">
    <name type="scientific">Pseudomonas japonica</name>
    <dbReference type="NCBI Taxonomy" id="256466"/>
    <lineage>
        <taxon>Bacteria</taxon>
        <taxon>Pseudomonadati</taxon>
        <taxon>Pseudomonadota</taxon>
        <taxon>Gammaproteobacteria</taxon>
        <taxon>Pseudomonadales</taxon>
        <taxon>Pseudomonadaceae</taxon>
        <taxon>Pseudomonas</taxon>
    </lineage>
</organism>
<protein>
    <recommendedName>
        <fullName evidence="3">DUF4123 domain-containing protein</fullName>
    </recommendedName>
</protein>
<accession>A0A239GVZ8</accession>
<evidence type="ECO:0008006" key="3">
    <source>
        <dbReference type="Google" id="ProtNLM"/>
    </source>
</evidence>
<sequence>MNNDAVSRFPEYRAPDDYVYLLLDGWAECASDHPLSVPSLIQSLGDDAITRVLRPDLSHSPDLCPALIRLAAPGEDVPQRYLGLSAEYASQDLVHSKRYVCGWLLSPQPLEVVATHIADRCRTTAPEGEPSSAWFEPLRLELLLGAMSTQAGDLLGAIRFWLFPLSWGGYTLLRGTACPCDTALSDTAKETQHLAPVVNRFLGIWRHALRRPPRFAPWRWAGTSGLPAQAAVHGFRLIRDARRLGLANNRDLISLSLRRVFLHPHLPQHPDIQQAIAQARAGALDLQSHFASHSEATWRRIVSELPRAENYS</sequence>
<dbReference type="OrthoDB" id="6057701at2"/>
<reference evidence="2" key="1">
    <citation type="submission" date="2017-06" db="EMBL/GenBank/DDBJ databases">
        <authorList>
            <person name="Varghese N."/>
            <person name="Submissions S."/>
        </authorList>
    </citation>
    <scope>NUCLEOTIDE SEQUENCE [LARGE SCALE GENOMIC DNA]</scope>
    <source>
        <strain evidence="2">DSM 22348</strain>
    </source>
</reference>